<evidence type="ECO:0008006" key="3">
    <source>
        <dbReference type="Google" id="ProtNLM"/>
    </source>
</evidence>
<organism evidence="1 2">
    <name type="scientific">Nonomuraea recticatena</name>
    <dbReference type="NCBI Taxonomy" id="46178"/>
    <lineage>
        <taxon>Bacteria</taxon>
        <taxon>Bacillati</taxon>
        <taxon>Actinomycetota</taxon>
        <taxon>Actinomycetes</taxon>
        <taxon>Streptosporangiales</taxon>
        <taxon>Streptosporangiaceae</taxon>
        <taxon>Nonomuraea</taxon>
    </lineage>
</organism>
<dbReference type="Proteomes" id="UP001501666">
    <property type="component" value="Unassembled WGS sequence"/>
</dbReference>
<gene>
    <name evidence="1" type="ORF">GCM10010412_003420</name>
</gene>
<sequence length="107" mass="11708">MQEMEAVQAKLDDLMALADRADDMVDQWSIREFTASADEGRIVATTDALGSLLKLDINPLSRRRLDAVELADAILTAVVAAEEAAATSKDELMNGLRAAQRAIERRH</sequence>
<accession>A0ABP6DJJ9</accession>
<dbReference type="Pfam" id="PF02575">
    <property type="entry name" value="YbaB_DNA_bd"/>
    <property type="match status" value="1"/>
</dbReference>
<evidence type="ECO:0000313" key="2">
    <source>
        <dbReference type="Proteomes" id="UP001501666"/>
    </source>
</evidence>
<reference evidence="2" key="1">
    <citation type="journal article" date="2019" name="Int. J. Syst. Evol. Microbiol.">
        <title>The Global Catalogue of Microorganisms (GCM) 10K type strain sequencing project: providing services to taxonomists for standard genome sequencing and annotation.</title>
        <authorList>
            <consortium name="The Broad Institute Genomics Platform"/>
            <consortium name="The Broad Institute Genome Sequencing Center for Infectious Disease"/>
            <person name="Wu L."/>
            <person name="Ma J."/>
        </authorList>
    </citation>
    <scope>NUCLEOTIDE SEQUENCE [LARGE SCALE GENOMIC DNA]</scope>
    <source>
        <strain evidence="2">JCM 6835</strain>
    </source>
</reference>
<dbReference type="InterPro" id="IPR036894">
    <property type="entry name" value="YbaB-like_sf"/>
</dbReference>
<proteinExistence type="predicted"/>
<protein>
    <recommendedName>
        <fullName evidence="3">YbaB/EbfC family DNA-binding protein</fullName>
    </recommendedName>
</protein>
<dbReference type="EMBL" id="BAAATE010000001">
    <property type="protein sequence ID" value="GAA2643052.1"/>
    <property type="molecule type" value="Genomic_DNA"/>
</dbReference>
<dbReference type="SUPFAM" id="SSF82607">
    <property type="entry name" value="YbaB-like"/>
    <property type="match status" value="1"/>
</dbReference>
<keyword evidence="2" id="KW-1185">Reference proteome</keyword>
<evidence type="ECO:0000313" key="1">
    <source>
        <dbReference type="EMBL" id="GAA2643052.1"/>
    </source>
</evidence>
<name>A0ABP6DJJ9_9ACTN</name>
<dbReference type="InterPro" id="IPR004401">
    <property type="entry name" value="YbaB/EbfC"/>
</dbReference>
<comment type="caution">
    <text evidence="1">The sequence shown here is derived from an EMBL/GenBank/DDBJ whole genome shotgun (WGS) entry which is preliminary data.</text>
</comment>
<dbReference type="Gene3D" id="3.30.1310.10">
    <property type="entry name" value="Nucleoid-associated protein YbaB-like domain"/>
    <property type="match status" value="1"/>
</dbReference>